<evidence type="ECO:0000259" key="13">
    <source>
        <dbReference type="Pfam" id="PF02771"/>
    </source>
</evidence>
<evidence type="ECO:0000313" key="15">
    <source>
        <dbReference type="Proteomes" id="UP000432464"/>
    </source>
</evidence>
<dbReference type="SUPFAM" id="SSF56645">
    <property type="entry name" value="Acyl-CoA dehydrogenase NM domain-like"/>
    <property type="match status" value="1"/>
</dbReference>
<dbReference type="Pfam" id="PF00441">
    <property type="entry name" value="Acyl-CoA_dh_1"/>
    <property type="match status" value="1"/>
</dbReference>
<evidence type="ECO:0000256" key="7">
    <source>
        <dbReference type="ARBA" id="ARBA00037085"/>
    </source>
</evidence>
<keyword evidence="4 10" id="KW-0285">Flavoprotein</keyword>
<dbReference type="PANTHER" id="PTHR48083">
    <property type="entry name" value="MEDIUM-CHAIN SPECIFIC ACYL-COA DEHYDROGENASE, MITOCHONDRIAL-RELATED"/>
    <property type="match status" value="1"/>
</dbReference>
<dbReference type="RefSeq" id="WP_154787058.1">
    <property type="nucleotide sequence ID" value="NZ_WMBB01000003.1"/>
</dbReference>
<keyword evidence="15" id="KW-1185">Reference proteome</keyword>
<dbReference type="InterPro" id="IPR009075">
    <property type="entry name" value="AcylCo_DH/oxidase_C"/>
</dbReference>
<reference evidence="14 15" key="1">
    <citation type="submission" date="2019-11" db="EMBL/GenBank/DDBJ databases">
        <title>Nocardia sp. nov. CT2-14 isolated from soil.</title>
        <authorList>
            <person name="Kanchanasin P."/>
            <person name="Tanasupawat S."/>
            <person name="Yuki M."/>
            <person name="Kudo T."/>
        </authorList>
    </citation>
    <scope>NUCLEOTIDE SEQUENCE [LARGE SCALE GENOMIC DNA]</scope>
    <source>
        <strain evidence="14 15">CT2-14</strain>
    </source>
</reference>
<dbReference type="Gene3D" id="1.10.540.10">
    <property type="entry name" value="Acyl-CoA dehydrogenase/oxidase, N-terminal domain"/>
    <property type="match status" value="1"/>
</dbReference>
<comment type="caution">
    <text evidence="14">The sequence shown here is derived from an EMBL/GenBank/DDBJ whole genome shotgun (WGS) entry which is preliminary data.</text>
</comment>
<evidence type="ECO:0000256" key="4">
    <source>
        <dbReference type="ARBA" id="ARBA00022630"/>
    </source>
</evidence>
<dbReference type="PANTHER" id="PTHR48083:SF20">
    <property type="entry name" value="LONG-CHAIN SPECIFIC ACYL-COA DEHYDROGENASE, MITOCHONDRIAL"/>
    <property type="match status" value="1"/>
</dbReference>
<evidence type="ECO:0000313" key="14">
    <source>
        <dbReference type="EMBL" id="MTE12565.1"/>
    </source>
</evidence>
<feature type="domain" description="Acyl-CoA oxidase/dehydrogenase middle" evidence="12">
    <location>
        <begin position="134"/>
        <end position="227"/>
    </location>
</feature>
<dbReference type="InterPro" id="IPR006091">
    <property type="entry name" value="Acyl-CoA_Oxase/DH_mid-dom"/>
</dbReference>
<protein>
    <recommendedName>
        <fullName evidence="8">Acyl-[acyl-carrier-protein] dehydrogenase MbtN</fullName>
    </recommendedName>
    <alternativeName>
        <fullName evidence="9">Mycobactin synthase protein N</fullName>
    </alternativeName>
</protein>
<evidence type="ECO:0000259" key="11">
    <source>
        <dbReference type="Pfam" id="PF00441"/>
    </source>
</evidence>
<evidence type="ECO:0000256" key="5">
    <source>
        <dbReference type="ARBA" id="ARBA00022827"/>
    </source>
</evidence>
<proteinExistence type="inferred from homology"/>
<dbReference type="InterPro" id="IPR013786">
    <property type="entry name" value="AcylCoA_DH/ox_N"/>
</dbReference>
<dbReference type="GO" id="GO:0005737">
    <property type="term" value="C:cytoplasm"/>
    <property type="evidence" value="ECO:0007669"/>
    <property type="project" value="TreeGrafter"/>
</dbReference>
<dbReference type="Pfam" id="PF02771">
    <property type="entry name" value="Acyl-CoA_dh_N"/>
    <property type="match status" value="1"/>
</dbReference>
<dbReference type="EMBL" id="WMBB01000003">
    <property type="protein sequence ID" value="MTE12565.1"/>
    <property type="molecule type" value="Genomic_DNA"/>
</dbReference>
<dbReference type="GO" id="GO:0033539">
    <property type="term" value="P:fatty acid beta-oxidation using acyl-CoA dehydrogenase"/>
    <property type="evidence" value="ECO:0007669"/>
    <property type="project" value="TreeGrafter"/>
</dbReference>
<dbReference type="InterPro" id="IPR037069">
    <property type="entry name" value="AcylCoA_DH/ox_N_sf"/>
</dbReference>
<evidence type="ECO:0000256" key="8">
    <source>
        <dbReference type="ARBA" id="ARBA00040394"/>
    </source>
</evidence>
<accession>A0A6I3KVS2</accession>
<keyword evidence="5 10" id="KW-0274">FAD</keyword>
<dbReference type="Proteomes" id="UP000432464">
    <property type="component" value="Unassembled WGS sequence"/>
</dbReference>
<evidence type="ECO:0000256" key="3">
    <source>
        <dbReference type="ARBA" id="ARBA00009347"/>
    </source>
</evidence>
<dbReference type="InterPro" id="IPR046373">
    <property type="entry name" value="Acyl-CoA_Oxase/DH_mid-dom_sf"/>
</dbReference>
<feature type="domain" description="Acyl-CoA dehydrogenase/oxidase C-terminal" evidence="11">
    <location>
        <begin position="241"/>
        <end position="388"/>
    </location>
</feature>
<gene>
    <name evidence="14" type="ORF">GLP40_07210</name>
</gene>
<dbReference type="InterPro" id="IPR036250">
    <property type="entry name" value="AcylCo_DH-like_C"/>
</dbReference>
<evidence type="ECO:0000256" key="9">
    <source>
        <dbReference type="ARBA" id="ARBA00042660"/>
    </source>
</evidence>
<dbReference type="InterPro" id="IPR050741">
    <property type="entry name" value="Acyl-CoA_dehydrogenase"/>
</dbReference>
<sequence>MTRPGTAEPLSALASTPQQRAFAEALDAAFDEKTQMLADEAETARAFPRRIVEILAKSGVFDMKWNGTQRHSPAHGELYHLLALAERLGRLGSAGVAAGVSLHDSSIAILRRFGRSDYLTRLADDAVAGRTLLCIGATENGGGSDLQGVTSTATAEKGGYRLVGHKKFLSLSPVADAAILVVRVPGNTPGSGLGDLALFAVPIERLEVGPIYAKVGAHGFVTAPITVDTWLPADHLIARPGTGMAALTWGISHERLSIAGQVLGACDNALGLTVARMKRRRQFGVPLLEHQALRLRVADLDARVGVLRWALRGLALSGARPDARTAAAMKVTAARLGSEVLSECMHIFGGTGYLTEQSPLGQWWCDMKLARVGGGTDEVLWELVAAGLVPDHDRYDRLIHE</sequence>
<dbReference type="AlphaFoldDB" id="A0A6I3KVS2"/>
<comment type="cofactor">
    <cofactor evidence="1 10">
        <name>FAD</name>
        <dbReference type="ChEBI" id="CHEBI:57692"/>
    </cofactor>
</comment>
<name>A0A6I3KVS2_9NOCA</name>
<keyword evidence="6 10" id="KW-0560">Oxidoreductase</keyword>
<comment type="pathway">
    <text evidence="2">Siderophore biosynthesis; mycobactin biosynthesis.</text>
</comment>
<dbReference type="InterPro" id="IPR009100">
    <property type="entry name" value="AcylCoA_DH/oxidase_NM_dom_sf"/>
</dbReference>
<dbReference type="GO" id="GO:0003995">
    <property type="term" value="F:acyl-CoA dehydrogenase activity"/>
    <property type="evidence" value="ECO:0007669"/>
    <property type="project" value="TreeGrafter"/>
</dbReference>
<evidence type="ECO:0000256" key="6">
    <source>
        <dbReference type="ARBA" id="ARBA00023002"/>
    </source>
</evidence>
<organism evidence="14 15">
    <name type="scientific">Nocardia aurantiaca</name>
    <dbReference type="NCBI Taxonomy" id="2675850"/>
    <lineage>
        <taxon>Bacteria</taxon>
        <taxon>Bacillati</taxon>
        <taxon>Actinomycetota</taxon>
        <taxon>Actinomycetes</taxon>
        <taxon>Mycobacteriales</taxon>
        <taxon>Nocardiaceae</taxon>
        <taxon>Nocardia</taxon>
    </lineage>
</organism>
<dbReference type="Pfam" id="PF02770">
    <property type="entry name" value="Acyl-CoA_dh_M"/>
    <property type="match status" value="1"/>
</dbReference>
<dbReference type="Gene3D" id="2.40.110.10">
    <property type="entry name" value="Butyryl-CoA Dehydrogenase, subunit A, domain 2"/>
    <property type="match status" value="1"/>
</dbReference>
<dbReference type="CDD" id="cd00567">
    <property type="entry name" value="ACAD"/>
    <property type="match status" value="1"/>
</dbReference>
<dbReference type="Gene3D" id="1.20.140.10">
    <property type="entry name" value="Butyryl-CoA Dehydrogenase, subunit A, domain 3"/>
    <property type="match status" value="1"/>
</dbReference>
<dbReference type="SUPFAM" id="SSF47203">
    <property type="entry name" value="Acyl-CoA dehydrogenase C-terminal domain-like"/>
    <property type="match status" value="1"/>
</dbReference>
<feature type="domain" description="Acyl-CoA dehydrogenase/oxidase N-terminal" evidence="13">
    <location>
        <begin position="16"/>
        <end position="117"/>
    </location>
</feature>
<comment type="function">
    <text evidence="7">Catalyzes the dehydrogenation at the alpha-beta position of ACP-bound acyl chains. This results in the introduction of a double bond in the lipidic chain, which is further transferred to the epsilon-amino group of lysine residue in the mycobactin core by MbtK.</text>
</comment>
<evidence type="ECO:0000259" key="12">
    <source>
        <dbReference type="Pfam" id="PF02770"/>
    </source>
</evidence>
<dbReference type="GO" id="GO:0050660">
    <property type="term" value="F:flavin adenine dinucleotide binding"/>
    <property type="evidence" value="ECO:0007669"/>
    <property type="project" value="InterPro"/>
</dbReference>
<evidence type="ECO:0000256" key="2">
    <source>
        <dbReference type="ARBA" id="ARBA00005102"/>
    </source>
</evidence>
<comment type="similarity">
    <text evidence="3 10">Belongs to the acyl-CoA dehydrogenase family.</text>
</comment>
<evidence type="ECO:0000256" key="10">
    <source>
        <dbReference type="RuleBase" id="RU362125"/>
    </source>
</evidence>
<evidence type="ECO:0000256" key="1">
    <source>
        <dbReference type="ARBA" id="ARBA00001974"/>
    </source>
</evidence>